<accession>A0A9E8SMJ0</accession>
<dbReference type="PANTHER" id="PTHR34220:SF7">
    <property type="entry name" value="SENSOR HISTIDINE KINASE YPDA"/>
    <property type="match status" value="1"/>
</dbReference>
<dbReference type="PANTHER" id="PTHR34220">
    <property type="entry name" value="SENSOR HISTIDINE KINASE YPDA"/>
    <property type="match status" value="1"/>
</dbReference>
<reference evidence="3" key="1">
    <citation type="submission" date="2022-11" db="EMBL/GenBank/DDBJ databases">
        <title>Dyadobacter pollutisoli sp. nov., isolated from plastic dumped soil.</title>
        <authorList>
            <person name="Kim J.M."/>
            <person name="Kim K.R."/>
            <person name="Lee J.K."/>
            <person name="Hao L."/>
            <person name="Jeon C.O."/>
        </authorList>
    </citation>
    <scope>NUCLEOTIDE SEQUENCE</scope>
    <source>
        <strain evidence="3">U1</strain>
    </source>
</reference>
<evidence type="ECO:0000313" key="3">
    <source>
        <dbReference type="EMBL" id="WAC14178.1"/>
    </source>
</evidence>
<keyword evidence="4" id="KW-1185">Reference proteome</keyword>
<keyword evidence="1" id="KW-0472">Membrane</keyword>
<evidence type="ECO:0000313" key="4">
    <source>
        <dbReference type="Proteomes" id="UP001164653"/>
    </source>
</evidence>
<dbReference type="Pfam" id="PF06580">
    <property type="entry name" value="His_kinase"/>
    <property type="match status" value="1"/>
</dbReference>
<feature type="transmembrane region" description="Helical" evidence="1">
    <location>
        <begin position="40"/>
        <end position="61"/>
    </location>
</feature>
<protein>
    <submittedName>
        <fullName evidence="3">Histidine kinase</fullName>
    </submittedName>
</protein>
<feature type="transmembrane region" description="Helical" evidence="1">
    <location>
        <begin position="81"/>
        <end position="110"/>
    </location>
</feature>
<dbReference type="KEGG" id="dpf:ON006_09510"/>
<dbReference type="SUPFAM" id="SSF55874">
    <property type="entry name" value="ATPase domain of HSP90 chaperone/DNA topoisomerase II/histidine kinase"/>
    <property type="match status" value="1"/>
</dbReference>
<dbReference type="InterPro" id="IPR036890">
    <property type="entry name" value="HATPase_C_sf"/>
</dbReference>
<name>A0A9E8SMJ0_9BACT</name>
<keyword evidence="3" id="KW-0418">Kinase</keyword>
<feature type="domain" description="Signal transduction histidine kinase internal region" evidence="2">
    <location>
        <begin position="126"/>
        <end position="202"/>
    </location>
</feature>
<gene>
    <name evidence="3" type="ORF">ON006_09510</name>
</gene>
<proteinExistence type="predicted"/>
<feature type="transmembrane region" description="Helical" evidence="1">
    <location>
        <begin position="6"/>
        <end position="28"/>
    </location>
</feature>
<dbReference type="InterPro" id="IPR050640">
    <property type="entry name" value="Bact_2-comp_sensor_kinase"/>
</dbReference>
<dbReference type="AlphaFoldDB" id="A0A9E8SMJ0"/>
<dbReference type="InterPro" id="IPR010559">
    <property type="entry name" value="Sig_transdc_His_kin_internal"/>
</dbReference>
<dbReference type="RefSeq" id="WP_244824254.1">
    <property type="nucleotide sequence ID" value="NZ_CP112998.1"/>
</dbReference>
<evidence type="ECO:0000256" key="1">
    <source>
        <dbReference type="SAM" id="Phobius"/>
    </source>
</evidence>
<keyword evidence="3" id="KW-0808">Transferase</keyword>
<dbReference type="GO" id="GO:0000155">
    <property type="term" value="F:phosphorelay sensor kinase activity"/>
    <property type="evidence" value="ECO:0007669"/>
    <property type="project" value="InterPro"/>
</dbReference>
<dbReference type="Gene3D" id="3.30.565.10">
    <property type="entry name" value="Histidine kinase-like ATPase, C-terminal domain"/>
    <property type="match status" value="1"/>
</dbReference>
<sequence>MFSPFAVKIAFFVVFQAVVVCLNFYYLIPRYLQTRKFPAYLAYFFTVNIVAALLIVSGYYLSAALFQIPIETVYGKGTNCFYYFFGEAMPSTLATSTLAMSIKLAANWIVTDRNKRMLEKERLESELSFLRNQFNPHFLFNSINSIFFLIHKNPDRAAASLTKFSELLRHQLYECNDHQIPLEKELMYLQNFIELERLRQNKNVNVVVETTLADHESLTIAPFILMTFVENAFKHVSKNSNRQNEIVIKLRSADHHLDFLITNTISQDHVQKPEFGGIGLKNVQRRLDLIYPHQYHLDIGQADRDFRVSLRLQLEELRAQEPYQHL</sequence>
<dbReference type="GO" id="GO:0016020">
    <property type="term" value="C:membrane"/>
    <property type="evidence" value="ECO:0007669"/>
    <property type="project" value="InterPro"/>
</dbReference>
<keyword evidence="1" id="KW-1133">Transmembrane helix</keyword>
<organism evidence="3 4">
    <name type="scientific">Dyadobacter pollutisoli</name>
    <dbReference type="NCBI Taxonomy" id="2910158"/>
    <lineage>
        <taxon>Bacteria</taxon>
        <taxon>Pseudomonadati</taxon>
        <taxon>Bacteroidota</taxon>
        <taxon>Cytophagia</taxon>
        <taxon>Cytophagales</taxon>
        <taxon>Spirosomataceae</taxon>
        <taxon>Dyadobacter</taxon>
    </lineage>
</organism>
<dbReference type="Proteomes" id="UP001164653">
    <property type="component" value="Chromosome"/>
</dbReference>
<keyword evidence="1" id="KW-0812">Transmembrane</keyword>
<dbReference type="EMBL" id="CP112998">
    <property type="protein sequence ID" value="WAC14178.1"/>
    <property type="molecule type" value="Genomic_DNA"/>
</dbReference>
<evidence type="ECO:0000259" key="2">
    <source>
        <dbReference type="Pfam" id="PF06580"/>
    </source>
</evidence>